<gene>
    <name evidence="1" type="ORF">F6X53_31205</name>
</gene>
<reference evidence="1 2" key="1">
    <citation type="submission" date="2019-09" db="EMBL/GenBank/DDBJ databases">
        <title>YIM 48816 draft genome.</title>
        <authorList>
            <person name="Jiang L."/>
        </authorList>
    </citation>
    <scope>NUCLEOTIDE SEQUENCE [LARGE SCALE GENOMIC DNA]</scope>
    <source>
        <strain evidence="1 2">YIM 48816</strain>
    </source>
</reference>
<evidence type="ECO:0000313" key="2">
    <source>
        <dbReference type="Proteomes" id="UP000474159"/>
    </source>
</evidence>
<accession>A0A6L3SP68</accession>
<dbReference type="Proteomes" id="UP000474159">
    <property type="component" value="Unassembled WGS sequence"/>
</dbReference>
<sequence length="76" mass="8349">MIVPDLHTVTVVTYDCKRIVRASSEREAALRAESVLRLLYERGEAIGFRVEGSDTAAILRIAAYLDEIVLEVASGV</sequence>
<protein>
    <submittedName>
        <fullName evidence="1">Uncharacterized protein</fullName>
    </submittedName>
</protein>
<evidence type="ECO:0000313" key="1">
    <source>
        <dbReference type="EMBL" id="KAB1068940.1"/>
    </source>
</evidence>
<dbReference type="RefSeq" id="WP_151005694.1">
    <property type="nucleotide sequence ID" value="NZ_BPQY01000358.1"/>
</dbReference>
<name>A0A6L3SP68_9HYPH</name>
<proteinExistence type="predicted"/>
<comment type="caution">
    <text evidence="1">The sequence shown here is derived from an EMBL/GenBank/DDBJ whole genome shotgun (WGS) entry which is preliminary data.</text>
</comment>
<dbReference type="AlphaFoldDB" id="A0A6L3SP68"/>
<organism evidence="1 2">
    <name type="scientific">Methylobacterium soli</name>
    <dbReference type="NCBI Taxonomy" id="553447"/>
    <lineage>
        <taxon>Bacteria</taxon>
        <taxon>Pseudomonadati</taxon>
        <taxon>Pseudomonadota</taxon>
        <taxon>Alphaproteobacteria</taxon>
        <taxon>Hyphomicrobiales</taxon>
        <taxon>Methylobacteriaceae</taxon>
        <taxon>Methylobacterium</taxon>
    </lineage>
</organism>
<keyword evidence="2" id="KW-1185">Reference proteome</keyword>
<dbReference type="EMBL" id="VZZK01000079">
    <property type="protein sequence ID" value="KAB1068940.1"/>
    <property type="molecule type" value="Genomic_DNA"/>
</dbReference>